<evidence type="ECO:0000313" key="1">
    <source>
        <dbReference type="EMBL" id="KAJ8022620.1"/>
    </source>
</evidence>
<sequence length="87" mass="9500">MFNKATICGVWTHCPICWLHGWGGNVTKIERDRIDIVKRAGRVIGISQSAVDGGVSVQWRRNRGAKGAMAPPICFEGAKCHFGPPPQ</sequence>
<evidence type="ECO:0000313" key="2">
    <source>
        <dbReference type="Proteomes" id="UP001152320"/>
    </source>
</evidence>
<dbReference type="EMBL" id="JAIZAY010000020">
    <property type="protein sequence ID" value="KAJ8022620.1"/>
    <property type="molecule type" value="Genomic_DNA"/>
</dbReference>
<comment type="caution">
    <text evidence="1">The sequence shown here is derived from an EMBL/GenBank/DDBJ whole genome shotgun (WGS) entry which is preliminary data.</text>
</comment>
<reference evidence="1" key="1">
    <citation type="submission" date="2021-10" db="EMBL/GenBank/DDBJ databases">
        <title>Tropical sea cucumber genome reveals ecological adaptation and Cuvierian tubules defense mechanism.</title>
        <authorList>
            <person name="Chen T."/>
        </authorList>
    </citation>
    <scope>NUCLEOTIDE SEQUENCE</scope>
    <source>
        <strain evidence="1">Nanhai2018</strain>
        <tissue evidence="1">Muscle</tissue>
    </source>
</reference>
<proteinExistence type="predicted"/>
<accession>A0A9Q0YJV6</accession>
<gene>
    <name evidence="1" type="ORF">HOLleu_37574</name>
</gene>
<keyword evidence="2" id="KW-1185">Reference proteome</keyword>
<organism evidence="1 2">
    <name type="scientific">Holothuria leucospilota</name>
    <name type="common">Black long sea cucumber</name>
    <name type="synonym">Mertensiothuria leucospilota</name>
    <dbReference type="NCBI Taxonomy" id="206669"/>
    <lineage>
        <taxon>Eukaryota</taxon>
        <taxon>Metazoa</taxon>
        <taxon>Echinodermata</taxon>
        <taxon>Eleutherozoa</taxon>
        <taxon>Echinozoa</taxon>
        <taxon>Holothuroidea</taxon>
        <taxon>Aspidochirotacea</taxon>
        <taxon>Aspidochirotida</taxon>
        <taxon>Holothuriidae</taxon>
        <taxon>Holothuria</taxon>
    </lineage>
</organism>
<dbReference type="Proteomes" id="UP001152320">
    <property type="component" value="Chromosome 20"/>
</dbReference>
<name>A0A9Q0YJV6_HOLLE</name>
<dbReference type="AlphaFoldDB" id="A0A9Q0YJV6"/>
<dbReference type="OrthoDB" id="411173at2759"/>
<protein>
    <submittedName>
        <fullName evidence="1">Uncharacterized protein</fullName>
    </submittedName>
</protein>